<keyword evidence="12 18" id="KW-0472">Membrane</keyword>
<accession>A0A9D1FFL6</accession>
<feature type="transmembrane region" description="Helical" evidence="18">
    <location>
        <begin position="131"/>
        <end position="150"/>
    </location>
</feature>
<feature type="transmembrane region" description="Helical" evidence="18">
    <location>
        <begin position="156"/>
        <end position="178"/>
    </location>
</feature>
<evidence type="ECO:0000256" key="15">
    <source>
        <dbReference type="ARBA" id="ARBA00033018"/>
    </source>
</evidence>
<keyword evidence="11" id="KW-0443">Lipid metabolism</keyword>
<evidence type="ECO:0000256" key="8">
    <source>
        <dbReference type="ARBA" id="ARBA00022679"/>
    </source>
</evidence>
<dbReference type="Gene3D" id="1.20.120.1760">
    <property type="match status" value="1"/>
</dbReference>
<evidence type="ECO:0000256" key="3">
    <source>
        <dbReference type="ARBA" id="ARBA00005042"/>
    </source>
</evidence>
<evidence type="ECO:0000256" key="2">
    <source>
        <dbReference type="ARBA" id="ARBA00004141"/>
    </source>
</evidence>
<sequence length="189" mass="21642">MKKETAREYFSIPNLLSYFRLILIPVYLVVYFRAEEPGDYVWAALVIAVSGFTDMFDGKIARHFNMITEWGKLIDPVADKLTMASVALSLAFDFPLMRAVFALYVVKEGFMGVMGLIMLRRGFKLDGAMWYGKVCTAVTYAVIFVLLLFPKLPPEWQTALISVQIAVTLMAFALYAAYYRRVWKRMKKA</sequence>
<keyword evidence="10 18" id="KW-1133">Transmembrane helix</keyword>
<evidence type="ECO:0000256" key="14">
    <source>
        <dbReference type="ARBA" id="ARBA00023264"/>
    </source>
</evidence>
<dbReference type="PROSITE" id="PS00379">
    <property type="entry name" value="CDP_ALCOHOL_P_TRANSF"/>
    <property type="match status" value="1"/>
</dbReference>
<feature type="transmembrane region" description="Helical" evidence="18">
    <location>
        <begin position="77"/>
        <end position="95"/>
    </location>
</feature>
<dbReference type="EMBL" id="DVJK01000244">
    <property type="protein sequence ID" value="HIS67601.1"/>
    <property type="molecule type" value="Genomic_DNA"/>
</dbReference>
<evidence type="ECO:0000256" key="13">
    <source>
        <dbReference type="ARBA" id="ARBA00023209"/>
    </source>
</evidence>
<dbReference type="InterPro" id="IPR043130">
    <property type="entry name" value="CDP-OH_PTrfase_TM_dom"/>
</dbReference>
<evidence type="ECO:0000256" key="10">
    <source>
        <dbReference type="ARBA" id="ARBA00022989"/>
    </source>
</evidence>
<evidence type="ECO:0000313" key="20">
    <source>
        <dbReference type="Proteomes" id="UP000824001"/>
    </source>
</evidence>
<reference evidence="19" key="1">
    <citation type="submission" date="2020-10" db="EMBL/GenBank/DDBJ databases">
        <authorList>
            <person name="Gilroy R."/>
        </authorList>
    </citation>
    <scope>NUCLEOTIDE SEQUENCE</scope>
    <source>
        <strain evidence="19">ChiHjej10B9-9673</strain>
    </source>
</reference>
<dbReference type="InterPro" id="IPR000462">
    <property type="entry name" value="CDP-OH_P_trans"/>
</dbReference>
<comment type="subcellular location">
    <subcellularLocation>
        <location evidence="2">Membrane</location>
        <topology evidence="2">Multi-pass membrane protein</topology>
    </subcellularLocation>
</comment>
<dbReference type="PANTHER" id="PTHR14269:SF62">
    <property type="entry name" value="CDP-DIACYLGLYCEROL--GLYCEROL-3-PHOSPHATE 3-PHOSPHATIDYLTRANSFERASE 1, CHLOROPLASTIC"/>
    <property type="match status" value="1"/>
</dbReference>
<proteinExistence type="inferred from homology"/>
<keyword evidence="14" id="KW-1208">Phospholipid metabolism</keyword>
<comment type="catalytic activity">
    <reaction evidence="16">
        <text>a CDP-1,2-diacyl-sn-glycerol + sn-glycerol 3-phosphate = a 1,2-diacyl-sn-glycero-3-phospho-(1'-sn-glycero-3'-phosphate) + CMP + H(+)</text>
        <dbReference type="Rhea" id="RHEA:12593"/>
        <dbReference type="ChEBI" id="CHEBI:15378"/>
        <dbReference type="ChEBI" id="CHEBI:57597"/>
        <dbReference type="ChEBI" id="CHEBI:58332"/>
        <dbReference type="ChEBI" id="CHEBI:60110"/>
        <dbReference type="ChEBI" id="CHEBI:60377"/>
        <dbReference type="EC" id="2.7.8.5"/>
    </reaction>
</comment>
<evidence type="ECO:0000256" key="7">
    <source>
        <dbReference type="ARBA" id="ARBA00022516"/>
    </source>
</evidence>
<evidence type="ECO:0000256" key="12">
    <source>
        <dbReference type="ARBA" id="ARBA00023136"/>
    </source>
</evidence>
<evidence type="ECO:0000256" key="1">
    <source>
        <dbReference type="ARBA" id="ARBA00003973"/>
    </source>
</evidence>
<dbReference type="Pfam" id="PF01066">
    <property type="entry name" value="CDP-OH_P_transf"/>
    <property type="match status" value="1"/>
</dbReference>
<dbReference type="GO" id="GO:0046474">
    <property type="term" value="P:glycerophospholipid biosynthetic process"/>
    <property type="evidence" value="ECO:0007669"/>
    <property type="project" value="TreeGrafter"/>
</dbReference>
<gene>
    <name evidence="19" type="ORF">IAC18_08540</name>
</gene>
<evidence type="ECO:0000256" key="18">
    <source>
        <dbReference type="SAM" id="Phobius"/>
    </source>
</evidence>
<keyword evidence="7" id="KW-0444">Lipid biosynthesis</keyword>
<evidence type="ECO:0000256" key="17">
    <source>
        <dbReference type="RuleBase" id="RU003750"/>
    </source>
</evidence>
<dbReference type="PIRSF" id="PIRSF000847">
    <property type="entry name" value="Phos_ph_gly_syn"/>
    <property type="match status" value="1"/>
</dbReference>
<dbReference type="GO" id="GO:0008444">
    <property type="term" value="F:CDP-diacylglycerol-glycerol-3-phosphate 3-phosphatidyltransferase activity"/>
    <property type="evidence" value="ECO:0007669"/>
    <property type="project" value="UniProtKB-EC"/>
</dbReference>
<keyword evidence="13" id="KW-0594">Phospholipid biosynthesis</keyword>
<feature type="transmembrane region" description="Helical" evidence="18">
    <location>
        <begin position="12"/>
        <end position="34"/>
    </location>
</feature>
<evidence type="ECO:0000313" key="19">
    <source>
        <dbReference type="EMBL" id="HIS67601.1"/>
    </source>
</evidence>
<comment type="pathway">
    <text evidence="3">Phospholipid metabolism; phosphatidylglycerol biosynthesis; phosphatidylglycerol from CDP-diacylglycerol: step 1/2.</text>
</comment>
<reference evidence="19" key="2">
    <citation type="journal article" date="2021" name="PeerJ">
        <title>Extensive microbial diversity within the chicken gut microbiome revealed by metagenomics and culture.</title>
        <authorList>
            <person name="Gilroy R."/>
            <person name="Ravi A."/>
            <person name="Getino M."/>
            <person name="Pursley I."/>
            <person name="Horton D.L."/>
            <person name="Alikhan N.F."/>
            <person name="Baker D."/>
            <person name="Gharbi K."/>
            <person name="Hall N."/>
            <person name="Watson M."/>
            <person name="Adriaenssens E.M."/>
            <person name="Foster-Nyarko E."/>
            <person name="Jarju S."/>
            <person name="Secka A."/>
            <person name="Antonio M."/>
            <person name="Oren A."/>
            <person name="Chaudhuri R.R."/>
            <person name="La Ragione R."/>
            <person name="Hildebrand F."/>
            <person name="Pallen M.J."/>
        </authorList>
    </citation>
    <scope>NUCLEOTIDE SEQUENCE</scope>
    <source>
        <strain evidence="19">ChiHjej10B9-9673</strain>
    </source>
</reference>
<dbReference type="Proteomes" id="UP000824001">
    <property type="component" value="Unassembled WGS sequence"/>
</dbReference>
<evidence type="ECO:0000256" key="6">
    <source>
        <dbReference type="ARBA" id="ARBA00014944"/>
    </source>
</evidence>
<protein>
    <recommendedName>
        <fullName evidence="6">CDP-diacylglycerol--glycerol-3-phosphate 3-phosphatidyltransferase</fullName>
        <ecNumber evidence="5">2.7.8.5</ecNumber>
    </recommendedName>
    <alternativeName>
        <fullName evidence="15">Phosphatidylglycerophosphate synthase</fullName>
    </alternativeName>
</protein>
<evidence type="ECO:0000256" key="16">
    <source>
        <dbReference type="ARBA" id="ARBA00048586"/>
    </source>
</evidence>
<evidence type="ECO:0000256" key="5">
    <source>
        <dbReference type="ARBA" id="ARBA00013170"/>
    </source>
</evidence>
<dbReference type="GO" id="GO:0016020">
    <property type="term" value="C:membrane"/>
    <property type="evidence" value="ECO:0007669"/>
    <property type="project" value="UniProtKB-SubCell"/>
</dbReference>
<comment type="similarity">
    <text evidence="4 17">Belongs to the CDP-alcohol phosphatidyltransferase class-I family.</text>
</comment>
<name>A0A9D1FFL6_9FIRM</name>
<keyword evidence="9 18" id="KW-0812">Transmembrane</keyword>
<comment type="function">
    <text evidence="1">This protein catalyzes the committed step to the synthesis of the acidic phospholipids.</text>
</comment>
<organism evidence="19 20">
    <name type="scientific">Candidatus Scatomorpha merdipullorum</name>
    <dbReference type="NCBI Taxonomy" id="2840927"/>
    <lineage>
        <taxon>Bacteria</taxon>
        <taxon>Bacillati</taxon>
        <taxon>Bacillota</taxon>
        <taxon>Clostridia</taxon>
        <taxon>Eubacteriales</taxon>
        <taxon>Candidatus Scatomorpha</taxon>
    </lineage>
</organism>
<dbReference type="EC" id="2.7.8.5" evidence="5"/>
<dbReference type="PANTHER" id="PTHR14269">
    <property type="entry name" value="CDP-DIACYLGLYCEROL--GLYCEROL-3-PHOSPHATE 3-PHOSPHATIDYLTRANSFERASE-RELATED"/>
    <property type="match status" value="1"/>
</dbReference>
<comment type="caution">
    <text evidence="19">The sequence shown here is derived from an EMBL/GenBank/DDBJ whole genome shotgun (WGS) entry which is preliminary data.</text>
</comment>
<evidence type="ECO:0000256" key="9">
    <source>
        <dbReference type="ARBA" id="ARBA00022692"/>
    </source>
</evidence>
<keyword evidence="8 17" id="KW-0808">Transferase</keyword>
<evidence type="ECO:0000256" key="11">
    <source>
        <dbReference type="ARBA" id="ARBA00023098"/>
    </source>
</evidence>
<evidence type="ECO:0000256" key="4">
    <source>
        <dbReference type="ARBA" id="ARBA00010441"/>
    </source>
</evidence>
<dbReference type="InterPro" id="IPR050324">
    <property type="entry name" value="CDP-alcohol_PTase-I"/>
</dbReference>
<dbReference type="AlphaFoldDB" id="A0A9D1FFL6"/>
<dbReference type="InterPro" id="IPR004570">
    <property type="entry name" value="Phosphatidylglycerol_P_synth"/>
</dbReference>
<dbReference type="InterPro" id="IPR048254">
    <property type="entry name" value="CDP_ALCOHOL_P_TRANSF_CS"/>
</dbReference>